<keyword evidence="3" id="KW-1185">Reference proteome</keyword>
<keyword evidence="1" id="KW-0175">Coiled coil</keyword>
<reference evidence="3" key="1">
    <citation type="submission" date="2015-07" db="EMBL/GenBank/DDBJ databases">
        <title>Fjat-10036 dsm4.</title>
        <authorList>
            <person name="Liu B."/>
            <person name="Wang J."/>
            <person name="Zhu Y."/>
            <person name="Liu G."/>
            <person name="Chen Q."/>
            <person name="Chen Z."/>
            <person name="Lan J."/>
            <person name="Che J."/>
            <person name="Ge C."/>
            <person name="Shi H."/>
            <person name="Pan Z."/>
            <person name="Liu X."/>
        </authorList>
    </citation>
    <scope>NUCLEOTIDE SEQUENCE [LARGE SCALE GENOMIC DNA]</scope>
    <source>
        <strain evidence="3">DSM 4</strain>
    </source>
</reference>
<dbReference type="RefSeq" id="WP_053434697.1">
    <property type="nucleotide sequence ID" value="NZ_LGUF01000007.1"/>
</dbReference>
<dbReference type="OrthoDB" id="1758285at2"/>
<feature type="coiled-coil region" evidence="1">
    <location>
        <begin position="50"/>
        <end position="108"/>
    </location>
</feature>
<protein>
    <submittedName>
        <fullName evidence="2">Uncharacterized protein</fullName>
    </submittedName>
</protein>
<evidence type="ECO:0000313" key="3">
    <source>
        <dbReference type="Proteomes" id="UP000037109"/>
    </source>
</evidence>
<proteinExistence type="predicted"/>
<dbReference type="Proteomes" id="UP000037109">
    <property type="component" value="Unassembled WGS sequence"/>
</dbReference>
<sequence length="407" mass="47470">MTNPILTKRDSESEFDYKVRLCIAKLNKEIDLDWSEIIDLLKLECSPDHLRKLSYAYKEMSENIDNKQLESVEDDEFLDKLTQKKLELQKERVKLQAEKNEINRWIREQGRSENFYEKLILAVENRPRIQVPKYRIERTVSDIGYTVDIADSHYGKKVVIRGFDDEIINEYSVEIFERRMWNLLNQLITRIEKEKIKHLHLFNLSDSIDGILRMSQLQILQLGILDSAVGYADFMATWLNELSNYTYIDYHSCQGNHMEIRPLGSSKGDFPHENMERIITLLLKKDLKDNPNITIHDNKAFVYVDVVGTKILATHGQDEKNLENSIKDYVNVYGKQIHMLKTGHLHNTHNKTIGMDGLQNVEFYQAPSICGIDEYSVKLKKTANAGANMMVFERGLGRTTVFDFKLK</sequence>
<gene>
    <name evidence="2" type="ORF">AF332_11300</name>
</gene>
<evidence type="ECO:0000256" key="1">
    <source>
        <dbReference type="SAM" id="Coils"/>
    </source>
</evidence>
<dbReference type="PATRIC" id="fig|1459.3.peg.2414"/>
<organism evidence="2 3">
    <name type="scientific">Sporosarcina globispora</name>
    <name type="common">Bacillus globisporus</name>
    <dbReference type="NCBI Taxonomy" id="1459"/>
    <lineage>
        <taxon>Bacteria</taxon>
        <taxon>Bacillati</taxon>
        <taxon>Bacillota</taxon>
        <taxon>Bacilli</taxon>
        <taxon>Bacillales</taxon>
        <taxon>Caryophanaceae</taxon>
        <taxon>Sporosarcina</taxon>
    </lineage>
</organism>
<dbReference type="STRING" id="1459.AF332_11300"/>
<dbReference type="AlphaFoldDB" id="A0A0M0GC56"/>
<comment type="caution">
    <text evidence="2">The sequence shown here is derived from an EMBL/GenBank/DDBJ whole genome shotgun (WGS) entry which is preliminary data.</text>
</comment>
<dbReference type="EMBL" id="LGUF01000007">
    <property type="protein sequence ID" value="KON87353.1"/>
    <property type="molecule type" value="Genomic_DNA"/>
</dbReference>
<accession>A0A0M0GC56</accession>
<name>A0A0M0GC56_SPOGL</name>
<evidence type="ECO:0000313" key="2">
    <source>
        <dbReference type="EMBL" id="KON87353.1"/>
    </source>
</evidence>